<organism evidence="1 2">
    <name type="scientific">Panagrolaimus sp. JU765</name>
    <dbReference type="NCBI Taxonomy" id="591449"/>
    <lineage>
        <taxon>Eukaryota</taxon>
        <taxon>Metazoa</taxon>
        <taxon>Ecdysozoa</taxon>
        <taxon>Nematoda</taxon>
        <taxon>Chromadorea</taxon>
        <taxon>Rhabditida</taxon>
        <taxon>Tylenchina</taxon>
        <taxon>Panagrolaimomorpha</taxon>
        <taxon>Panagrolaimoidea</taxon>
        <taxon>Panagrolaimidae</taxon>
        <taxon>Panagrolaimus</taxon>
    </lineage>
</organism>
<accession>A0AC34QVT6</accession>
<sequence>MGAVASRFWHYPTTPSKIIQIREGKIQGKTFQFPQGAVNAFLGIPYAKQPVGELRFQKPQLPETWEDVKECVEFGNRCPHEELWLEKFNRVAEKGEDCLHLNVFAPDWSPEEVGQPNGFAVLFWIHGGGFCVHSSSHYGDHGICEVLCTKNLVVVTINYRLGFFGFSVGDDIPSNLGLWDQTAALQWVHDNIQHFNGDPNNVTIVGQSAGGASVDFLTLSPHSHHLFKKAVPMGGSALCTFALNDKKHVQQICLEYAKRHGYVEGQDYSSPFEFLRTLPAISLECGLFGSKSVNRNGKIDLTPVYDGDFFPKPYDELRREIPNKIIMTGITEQEGLLFVGLKPGRAHLQTEVHKLIERDIEHCKSKNIEEVKKKLYDLYMDGINPSNKKDMTKAAVKIVSDVFINNGAWNYSDTMTNLGHTVYQYCFEYCNPNNFGLIGYMLPYKAATHGSELAYLFKKGVISRFSPNEDDLKVIETFTTYFANFCIYDNPNGPPNAPQHWKPLKSGDTLKYMSINLDKLRMCDNLNDGRPVVWKDLFDGEMPIDFVHDDELMDEAKNQGKL</sequence>
<evidence type="ECO:0000313" key="2">
    <source>
        <dbReference type="WBParaSite" id="JU765_v2.g19799.t1"/>
    </source>
</evidence>
<reference evidence="2" key="1">
    <citation type="submission" date="2022-11" db="UniProtKB">
        <authorList>
            <consortium name="WormBaseParasite"/>
        </authorList>
    </citation>
    <scope>IDENTIFICATION</scope>
</reference>
<dbReference type="Proteomes" id="UP000887576">
    <property type="component" value="Unplaced"/>
</dbReference>
<proteinExistence type="predicted"/>
<name>A0AC34QVT6_9BILA</name>
<dbReference type="WBParaSite" id="JU765_v2.g19799.t1">
    <property type="protein sequence ID" value="JU765_v2.g19799.t1"/>
    <property type="gene ID" value="JU765_v2.g19799"/>
</dbReference>
<protein>
    <submittedName>
        <fullName evidence="2">Carboxylesterase type B domain-containing protein</fullName>
    </submittedName>
</protein>
<evidence type="ECO:0000313" key="1">
    <source>
        <dbReference type="Proteomes" id="UP000887576"/>
    </source>
</evidence>